<evidence type="ECO:0000313" key="2">
    <source>
        <dbReference type="EMBL" id="MTV50034.1"/>
    </source>
</evidence>
<evidence type="ECO:0000256" key="1">
    <source>
        <dbReference type="SAM" id="Phobius"/>
    </source>
</evidence>
<keyword evidence="1" id="KW-0812">Transmembrane</keyword>
<keyword evidence="3" id="KW-1185">Reference proteome</keyword>
<evidence type="ECO:0008006" key="4">
    <source>
        <dbReference type="Google" id="ProtNLM"/>
    </source>
</evidence>
<dbReference type="EMBL" id="WNKU01000018">
    <property type="protein sequence ID" value="MTV50034.1"/>
    <property type="molecule type" value="Genomic_DNA"/>
</dbReference>
<reference evidence="2 3" key="1">
    <citation type="submission" date="2019-11" db="EMBL/GenBank/DDBJ databases">
        <title>Whole-genome sequence of a the green, strictly anaerobic photosynthetic bacterium Heliobacillus mobilis DSM 6151.</title>
        <authorList>
            <person name="Kyndt J.A."/>
            <person name="Meyer T.E."/>
        </authorList>
    </citation>
    <scope>NUCLEOTIDE SEQUENCE [LARGE SCALE GENOMIC DNA]</scope>
    <source>
        <strain evidence="2 3">DSM 6151</strain>
    </source>
</reference>
<organism evidence="2 3">
    <name type="scientific">Heliobacterium mobile</name>
    <name type="common">Heliobacillus mobilis</name>
    <dbReference type="NCBI Taxonomy" id="28064"/>
    <lineage>
        <taxon>Bacteria</taxon>
        <taxon>Bacillati</taxon>
        <taxon>Bacillota</taxon>
        <taxon>Clostridia</taxon>
        <taxon>Eubacteriales</taxon>
        <taxon>Heliobacteriaceae</taxon>
        <taxon>Heliobacterium</taxon>
    </lineage>
</organism>
<keyword evidence="1" id="KW-0472">Membrane</keyword>
<dbReference type="RefSeq" id="WP_155477125.1">
    <property type="nucleotide sequence ID" value="NZ_WNKU01000018.1"/>
</dbReference>
<name>A0A6I3SM59_HELMO</name>
<sequence length="68" mass="8052">MLEALNLSPLFITVMLLFMAIPFVIIVFSYKRYSSPHKIAARRYAKGEISFEEYQLIHKNLSHIRHEK</sequence>
<gene>
    <name evidence="2" type="ORF">GJ688_13740</name>
</gene>
<protein>
    <recommendedName>
        <fullName evidence="4">SHOCT domain-containing protein</fullName>
    </recommendedName>
</protein>
<keyword evidence="1" id="KW-1133">Transmembrane helix</keyword>
<accession>A0A6I3SM59</accession>
<dbReference type="Proteomes" id="UP000430670">
    <property type="component" value="Unassembled WGS sequence"/>
</dbReference>
<proteinExistence type="predicted"/>
<evidence type="ECO:0000313" key="3">
    <source>
        <dbReference type="Proteomes" id="UP000430670"/>
    </source>
</evidence>
<feature type="transmembrane region" description="Helical" evidence="1">
    <location>
        <begin position="6"/>
        <end position="28"/>
    </location>
</feature>
<dbReference type="OrthoDB" id="9986650at2"/>
<comment type="caution">
    <text evidence="2">The sequence shown here is derived from an EMBL/GenBank/DDBJ whole genome shotgun (WGS) entry which is preliminary data.</text>
</comment>
<dbReference type="AlphaFoldDB" id="A0A6I3SM59"/>